<dbReference type="PANTHER" id="PTHR43280">
    <property type="entry name" value="ARAC-FAMILY TRANSCRIPTIONAL REGULATOR"/>
    <property type="match status" value="1"/>
</dbReference>
<dbReference type="InterPro" id="IPR009057">
    <property type="entry name" value="Homeodomain-like_sf"/>
</dbReference>
<evidence type="ECO:0000313" key="6">
    <source>
        <dbReference type="Proteomes" id="UP000823863"/>
    </source>
</evidence>
<dbReference type="Proteomes" id="UP000823863">
    <property type="component" value="Unassembled WGS sequence"/>
</dbReference>
<evidence type="ECO:0000256" key="1">
    <source>
        <dbReference type="ARBA" id="ARBA00023015"/>
    </source>
</evidence>
<dbReference type="GO" id="GO:0003700">
    <property type="term" value="F:DNA-binding transcription factor activity"/>
    <property type="evidence" value="ECO:0007669"/>
    <property type="project" value="InterPro"/>
</dbReference>
<protein>
    <submittedName>
        <fullName evidence="5">AraC family transcriptional regulator</fullName>
    </submittedName>
</protein>
<dbReference type="InterPro" id="IPR037923">
    <property type="entry name" value="HTH-like"/>
</dbReference>
<dbReference type="Gene3D" id="1.10.10.60">
    <property type="entry name" value="Homeodomain-like"/>
    <property type="match status" value="2"/>
</dbReference>
<dbReference type="SMART" id="SM00342">
    <property type="entry name" value="HTH_ARAC"/>
    <property type="match status" value="1"/>
</dbReference>
<dbReference type="InterPro" id="IPR020449">
    <property type="entry name" value="Tscrpt_reg_AraC-type_HTH"/>
</dbReference>
<dbReference type="PROSITE" id="PS01124">
    <property type="entry name" value="HTH_ARAC_FAMILY_2"/>
    <property type="match status" value="1"/>
</dbReference>
<evidence type="ECO:0000256" key="2">
    <source>
        <dbReference type="ARBA" id="ARBA00023125"/>
    </source>
</evidence>
<proteinExistence type="predicted"/>
<keyword evidence="1" id="KW-0805">Transcription regulation</keyword>
<accession>A0A9D2PSJ9</accession>
<dbReference type="SUPFAM" id="SSF51215">
    <property type="entry name" value="Regulatory protein AraC"/>
    <property type="match status" value="1"/>
</dbReference>
<gene>
    <name evidence="5" type="ORF">H9931_04210</name>
</gene>
<comment type="caution">
    <text evidence="5">The sequence shown here is derived from an EMBL/GenBank/DDBJ whole genome shotgun (WGS) entry which is preliminary data.</text>
</comment>
<dbReference type="InterPro" id="IPR018060">
    <property type="entry name" value="HTH_AraC"/>
</dbReference>
<evidence type="ECO:0000259" key="4">
    <source>
        <dbReference type="PROSITE" id="PS01124"/>
    </source>
</evidence>
<dbReference type="Gene3D" id="2.60.120.10">
    <property type="entry name" value="Jelly Rolls"/>
    <property type="match status" value="1"/>
</dbReference>
<dbReference type="PRINTS" id="PR00032">
    <property type="entry name" value="HTHARAC"/>
</dbReference>
<keyword evidence="2" id="KW-0238">DNA-binding</keyword>
<organism evidence="5 6">
    <name type="scientific">Candidatus Enterocloster excrementigallinarum</name>
    <dbReference type="NCBI Taxonomy" id="2838558"/>
    <lineage>
        <taxon>Bacteria</taxon>
        <taxon>Bacillati</taxon>
        <taxon>Bacillota</taxon>
        <taxon>Clostridia</taxon>
        <taxon>Lachnospirales</taxon>
        <taxon>Lachnospiraceae</taxon>
        <taxon>Enterocloster</taxon>
    </lineage>
</organism>
<sequence>MLHFINDDHLFENNSETHYRYHTQLDLAQYPQVHNFYEIVAVTSGVLHMQLCGQKLSLRPGQLVFIRPGDVHSKSGENTEHINLAFPSHTVEALFQYLKNDTAKEELLSSPTPPGPFSLDDSQFQRLRQRLQFLNTIDYKNWQFMRTCLRTILFEIMTDYIVPSFLSSFPVTSSEKSQYPSWLTDALKEWQTSEHRQEGLDFFCRHTGMTKEYICRTFKRCFNQTPTAYLNQQRLNYAVNLLLHSDYPIIDIAYDSGFKSLSRFYHIFQQTHGVSPKQFRTRQNMW</sequence>
<dbReference type="InterPro" id="IPR014710">
    <property type="entry name" value="RmlC-like_jellyroll"/>
</dbReference>
<keyword evidence="3" id="KW-0804">Transcription</keyword>
<name>A0A9D2PSJ9_9FIRM</name>
<reference evidence="5" key="2">
    <citation type="submission" date="2021-04" db="EMBL/GenBank/DDBJ databases">
        <authorList>
            <person name="Gilroy R."/>
        </authorList>
    </citation>
    <scope>NUCLEOTIDE SEQUENCE</scope>
    <source>
        <strain evidence="5">CHK198-12963</strain>
    </source>
</reference>
<dbReference type="AlphaFoldDB" id="A0A9D2PSJ9"/>
<reference evidence="5" key="1">
    <citation type="journal article" date="2021" name="PeerJ">
        <title>Extensive microbial diversity within the chicken gut microbiome revealed by metagenomics and culture.</title>
        <authorList>
            <person name="Gilroy R."/>
            <person name="Ravi A."/>
            <person name="Getino M."/>
            <person name="Pursley I."/>
            <person name="Horton D.L."/>
            <person name="Alikhan N.F."/>
            <person name="Baker D."/>
            <person name="Gharbi K."/>
            <person name="Hall N."/>
            <person name="Watson M."/>
            <person name="Adriaenssens E.M."/>
            <person name="Foster-Nyarko E."/>
            <person name="Jarju S."/>
            <person name="Secka A."/>
            <person name="Antonio M."/>
            <person name="Oren A."/>
            <person name="Chaudhuri R.R."/>
            <person name="La Ragione R."/>
            <person name="Hildebrand F."/>
            <person name="Pallen M.J."/>
        </authorList>
    </citation>
    <scope>NUCLEOTIDE SEQUENCE</scope>
    <source>
        <strain evidence="5">CHK198-12963</strain>
    </source>
</reference>
<dbReference type="SUPFAM" id="SSF46689">
    <property type="entry name" value="Homeodomain-like"/>
    <property type="match status" value="1"/>
</dbReference>
<dbReference type="GO" id="GO:0043565">
    <property type="term" value="F:sequence-specific DNA binding"/>
    <property type="evidence" value="ECO:0007669"/>
    <property type="project" value="InterPro"/>
</dbReference>
<dbReference type="InterPro" id="IPR003313">
    <property type="entry name" value="AraC-bd"/>
</dbReference>
<dbReference type="Pfam" id="PF12833">
    <property type="entry name" value="HTH_18"/>
    <property type="match status" value="1"/>
</dbReference>
<dbReference type="PROSITE" id="PS00041">
    <property type="entry name" value="HTH_ARAC_FAMILY_1"/>
    <property type="match status" value="1"/>
</dbReference>
<dbReference type="EMBL" id="DWWB01000017">
    <property type="protein sequence ID" value="HJC65911.1"/>
    <property type="molecule type" value="Genomic_DNA"/>
</dbReference>
<dbReference type="InterPro" id="IPR018062">
    <property type="entry name" value="HTH_AraC-typ_CS"/>
</dbReference>
<evidence type="ECO:0000313" key="5">
    <source>
        <dbReference type="EMBL" id="HJC65911.1"/>
    </source>
</evidence>
<dbReference type="PANTHER" id="PTHR43280:SF2">
    <property type="entry name" value="HTH-TYPE TRANSCRIPTIONAL REGULATOR EXSA"/>
    <property type="match status" value="1"/>
</dbReference>
<evidence type="ECO:0000256" key="3">
    <source>
        <dbReference type="ARBA" id="ARBA00023163"/>
    </source>
</evidence>
<feature type="domain" description="HTH araC/xylS-type" evidence="4">
    <location>
        <begin position="177"/>
        <end position="282"/>
    </location>
</feature>
<dbReference type="Pfam" id="PF02311">
    <property type="entry name" value="AraC_binding"/>
    <property type="match status" value="1"/>
</dbReference>